<keyword evidence="2" id="KW-0805">Transcription regulation</keyword>
<proteinExistence type="inferred from homology"/>
<organism evidence="6 7">
    <name type="scientific">Sporosarcina ureae</name>
    <dbReference type="NCBI Taxonomy" id="1571"/>
    <lineage>
        <taxon>Bacteria</taxon>
        <taxon>Bacillati</taxon>
        <taxon>Bacillota</taxon>
        <taxon>Bacilli</taxon>
        <taxon>Bacillales</taxon>
        <taxon>Caryophanaceae</taxon>
        <taxon>Sporosarcina</taxon>
    </lineage>
</organism>
<gene>
    <name evidence="6" type="ORF">SporoS204_09540</name>
</gene>
<keyword evidence="7" id="KW-1185">Reference proteome</keyword>
<dbReference type="PANTHER" id="PTHR30419">
    <property type="entry name" value="HTH-TYPE TRANSCRIPTIONAL REGULATOR YBHD"/>
    <property type="match status" value="1"/>
</dbReference>
<protein>
    <submittedName>
        <fullName evidence="6">LysR family transcriptional regulator</fullName>
    </submittedName>
</protein>
<feature type="domain" description="HTH lysR-type" evidence="5">
    <location>
        <begin position="1"/>
        <end position="58"/>
    </location>
</feature>
<evidence type="ECO:0000313" key="6">
    <source>
        <dbReference type="EMBL" id="ARF15732.1"/>
    </source>
</evidence>
<dbReference type="SUPFAM" id="SSF46785">
    <property type="entry name" value="Winged helix' DNA-binding domain"/>
    <property type="match status" value="1"/>
</dbReference>
<comment type="similarity">
    <text evidence="1">Belongs to the LysR transcriptional regulatory family.</text>
</comment>
<accession>A0ABM6JZP8</accession>
<dbReference type="EMBL" id="CP015108">
    <property type="protein sequence ID" value="ARF15732.1"/>
    <property type="molecule type" value="Genomic_DNA"/>
</dbReference>
<dbReference type="Proteomes" id="UP000192486">
    <property type="component" value="Chromosome"/>
</dbReference>
<dbReference type="InterPro" id="IPR050950">
    <property type="entry name" value="HTH-type_LysR_regulators"/>
</dbReference>
<evidence type="ECO:0000313" key="7">
    <source>
        <dbReference type="Proteomes" id="UP000192486"/>
    </source>
</evidence>
<evidence type="ECO:0000256" key="3">
    <source>
        <dbReference type="ARBA" id="ARBA00023125"/>
    </source>
</evidence>
<dbReference type="Pfam" id="PF00126">
    <property type="entry name" value="HTH_1"/>
    <property type="match status" value="1"/>
</dbReference>
<evidence type="ECO:0000256" key="4">
    <source>
        <dbReference type="ARBA" id="ARBA00023163"/>
    </source>
</evidence>
<keyword evidence="4" id="KW-0804">Transcription</keyword>
<dbReference type="CDD" id="cd08438">
    <property type="entry name" value="PBP2_CidR"/>
    <property type="match status" value="1"/>
</dbReference>
<dbReference type="InterPro" id="IPR005119">
    <property type="entry name" value="LysR_subst-bd"/>
</dbReference>
<name>A0ABM6JZP8_SPOUR</name>
<keyword evidence="3" id="KW-0238">DNA-binding</keyword>
<dbReference type="SUPFAM" id="SSF53850">
    <property type="entry name" value="Periplasmic binding protein-like II"/>
    <property type="match status" value="1"/>
</dbReference>
<sequence>MELKDFQAFIHVANHLSFTKAAEYSYISQPSLSKSVKKLEEELNVILFNRSTRSLRMTDAGDIVYEQGQQILQLLGELPVLLEELAEGVSGEIKIGMPPLIGTLFFPQIAKNISKNYPHIKIELHELGAKVVEELVDKGQIDAGIIVLPTNQDVFQVHPFISDEFFLFVHTDHPFAKRDAVALSELKNEQLILFSKSFALHRYIIGACKEAGFNPTISYESSQWDLIIELVAAKLGITLLPQSISTKFTNKKIKMIPLQEPPLLWELGIVTKKNSYHSFALKKFMQLF</sequence>
<dbReference type="Gene3D" id="3.40.190.290">
    <property type="match status" value="1"/>
</dbReference>
<dbReference type="RefSeq" id="WP_029054310.1">
    <property type="nucleotide sequence ID" value="NZ_CP015108.1"/>
</dbReference>
<dbReference type="InterPro" id="IPR036388">
    <property type="entry name" value="WH-like_DNA-bd_sf"/>
</dbReference>
<evidence type="ECO:0000256" key="1">
    <source>
        <dbReference type="ARBA" id="ARBA00009437"/>
    </source>
</evidence>
<evidence type="ECO:0000256" key="2">
    <source>
        <dbReference type="ARBA" id="ARBA00023015"/>
    </source>
</evidence>
<dbReference type="PROSITE" id="PS50931">
    <property type="entry name" value="HTH_LYSR"/>
    <property type="match status" value="1"/>
</dbReference>
<dbReference type="InterPro" id="IPR000847">
    <property type="entry name" value="LysR_HTH_N"/>
</dbReference>
<evidence type="ECO:0000259" key="5">
    <source>
        <dbReference type="PROSITE" id="PS50931"/>
    </source>
</evidence>
<dbReference type="PANTHER" id="PTHR30419:SF8">
    <property type="entry name" value="NITROGEN ASSIMILATION TRANSCRIPTIONAL ACTIVATOR-RELATED"/>
    <property type="match status" value="1"/>
</dbReference>
<dbReference type="PRINTS" id="PR00039">
    <property type="entry name" value="HTHLYSR"/>
</dbReference>
<dbReference type="Gene3D" id="1.10.10.10">
    <property type="entry name" value="Winged helix-like DNA-binding domain superfamily/Winged helix DNA-binding domain"/>
    <property type="match status" value="1"/>
</dbReference>
<dbReference type="InterPro" id="IPR036390">
    <property type="entry name" value="WH_DNA-bd_sf"/>
</dbReference>
<reference evidence="6 7" key="1">
    <citation type="submission" date="2016-04" db="EMBL/GenBank/DDBJ databases">
        <title>Comparative Genomics and Epigenetics of Sporosarcina ureae.</title>
        <authorList>
            <person name="Oliver A.S."/>
            <person name="Cooper K.K."/>
        </authorList>
    </citation>
    <scope>NUCLEOTIDE SEQUENCE [LARGE SCALE GENOMIC DNA]</scope>
    <source>
        <strain evidence="6 7">S204</strain>
    </source>
</reference>
<dbReference type="Pfam" id="PF03466">
    <property type="entry name" value="LysR_substrate"/>
    <property type="match status" value="1"/>
</dbReference>